<protein>
    <submittedName>
        <fullName evidence="4">Periplasmic AppA protein</fullName>
    </submittedName>
</protein>
<evidence type="ECO:0000313" key="4">
    <source>
        <dbReference type="EMBL" id="VVE90470.1"/>
    </source>
</evidence>
<gene>
    <name evidence="4" type="primary">appA_3</name>
    <name evidence="4" type="ORF">PBR20603_04455</name>
</gene>
<dbReference type="PANTHER" id="PTHR11567">
    <property type="entry name" value="ACID PHOSPHATASE-RELATED"/>
    <property type="match status" value="1"/>
</dbReference>
<evidence type="ECO:0000256" key="2">
    <source>
        <dbReference type="ARBA" id="ARBA00022801"/>
    </source>
</evidence>
<evidence type="ECO:0000256" key="3">
    <source>
        <dbReference type="SAM" id="SignalP"/>
    </source>
</evidence>
<dbReference type="GO" id="GO:0050308">
    <property type="term" value="F:sugar-phosphatase activity"/>
    <property type="evidence" value="ECO:0007669"/>
    <property type="project" value="TreeGrafter"/>
</dbReference>
<dbReference type="Proteomes" id="UP000382040">
    <property type="component" value="Unassembled WGS sequence"/>
</dbReference>
<dbReference type="InterPro" id="IPR029033">
    <property type="entry name" value="His_PPase_superfam"/>
</dbReference>
<feature type="chain" id="PRO_5022998043" evidence="3">
    <location>
        <begin position="35"/>
        <end position="464"/>
    </location>
</feature>
<dbReference type="AlphaFoldDB" id="A0A5E5C1G5"/>
<dbReference type="RefSeq" id="WP_217425989.1">
    <property type="nucleotide sequence ID" value="NZ_CABPST010000016.1"/>
</dbReference>
<keyword evidence="3" id="KW-0732">Signal</keyword>
<feature type="signal peptide" evidence="3">
    <location>
        <begin position="1"/>
        <end position="34"/>
    </location>
</feature>
<dbReference type="EMBL" id="CABPST010000016">
    <property type="protein sequence ID" value="VVE90470.1"/>
    <property type="molecule type" value="Genomic_DNA"/>
</dbReference>
<reference evidence="4 5" key="1">
    <citation type="submission" date="2019-08" db="EMBL/GenBank/DDBJ databases">
        <authorList>
            <person name="Peeters C."/>
        </authorList>
    </citation>
    <scope>NUCLEOTIDE SEQUENCE [LARGE SCALE GENOMIC DNA]</scope>
    <source>
        <strain evidence="4 5">LMG 20603</strain>
    </source>
</reference>
<sequence>MMQEHPRGLCPALRVLVAALALQALATPATSAFAQTNPAAYDVPEHGQVHSHAPRSSGAVPPDMHLERAVIVMRHGVRAATDTPKMNAASAQDWPAFEVQDGQLTPHGYQAVVLLGRWERDYFERLGLLSGGGCEVAGDTFVWSSPASRTQATAKALLDGMFPGCQVPVGHATQTTDTLFHGSELGLGTADPAKARATILQAMGGNPELARRKYAADVAAMAAAVGAPADCVAKRSANACGLYAKAWGVKDDGKVGLTGPVSVGASMSETIRMQYADGWPLKRIAFGHVKRADDVVRLMGLRSAKYDLVNHTPYLARRGGSQLLSQVAMAVEARNDVQGGPPPARLTVFVAHDTNISQLRAMLGFDWKLGNYRDNDAVPGGTLLFERFVRDRDGKRFVRVSYLAQSLDQMRNLTPLGEGQLPLRAVYRPGHGGLEWMTVDQFRANVDAAIDPDATAPETYATVQ</sequence>
<dbReference type="InterPro" id="IPR000560">
    <property type="entry name" value="His_Pase_clade-2"/>
</dbReference>
<dbReference type="Gene3D" id="3.40.50.1240">
    <property type="entry name" value="Phosphoglycerate mutase-like"/>
    <property type="match status" value="2"/>
</dbReference>
<organism evidence="4 5">
    <name type="scientific">Pandoraea bronchicola</name>
    <dbReference type="NCBI Taxonomy" id="2508287"/>
    <lineage>
        <taxon>Bacteria</taxon>
        <taxon>Pseudomonadati</taxon>
        <taxon>Pseudomonadota</taxon>
        <taxon>Betaproteobacteria</taxon>
        <taxon>Burkholderiales</taxon>
        <taxon>Burkholderiaceae</taxon>
        <taxon>Pandoraea</taxon>
    </lineage>
</organism>
<dbReference type="GO" id="GO:0030288">
    <property type="term" value="C:outer membrane-bounded periplasmic space"/>
    <property type="evidence" value="ECO:0007669"/>
    <property type="project" value="TreeGrafter"/>
</dbReference>
<comment type="similarity">
    <text evidence="1">Belongs to the histidine acid phosphatase family.</text>
</comment>
<dbReference type="SUPFAM" id="SSF53254">
    <property type="entry name" value="Phosphoglycerate mutase-like"/>
    <property type="match status" value="1"/>
</dbReference>
<dbReference type="CDD" id="cd07061">
    <property type="entry name" value="HP_HAP_like"/>
    <property type="match status" value="1"/>
</dbReference>
<dbReference type="PANTHER" id="PTHR11567:SF110">
    <property type="entry name" value="2-PHOSPHOXYLOSE PHOSPHATASE 1"/>
    <property type="match status" value="1"/>
</dbReference>
<keyword evidence="5" id="KW-1185">Reference proteome</keyword>
<dbReference type="InterPro" id="IPR050645">
    <property type="entry name" value="Histidine_acid_phosphatase"/>
</dbReference>
<keyword evidence="2" id="KW-0378">Hydrolase</keyword>
<dbReference type="Pfam" id="PF00328">
    <property type="entry name" value="His_Phos_2"/>
    <property type="match status" value="1"/>
</dbReference>
<name>A0A5E5C1G5_9BURK</name>
<evidence type="ECO:0000256" key="1">
    <source>
        <dbReference type="ARBA" id="ARBA00005375"/>
    </source>
</evidence>
<evidence type="ECO:0000313" key="5">
    <source>
        <dbReference type="Proteomes" id="UP000382040"/>
    </source>
</evidence>
<accession>A0A5E5C1G5</accession>
<proteinExistence type="inferred from homology"/>